<gene>
    <name evidence="1" type="ORF">UY08_C0015G0007</name>
</gene>
<organism evidence="1 2">
    <name type="scientific">Candidatus Gottesmanbacteria bacterium GW2011_GWA1_47_8</name>
    <dbReference type="NCBI Taxonomy" id="1618438"/>
    <lineage>
        <taxon>Bacteria</taxon>
        <taxon>Candidatus Gottesmaniibacteriota</taxon>
    </lineage>
</organism>
<evidence type="ECO:0000313" key="2">
    <source>
        <dbReference type="Proteomes" id="UP000034212"/>
    </source>
</evidence>
<sequence length="731" mass="78618">MEISRLFTKNENTPPLEYFLAVQIQEGVVQTAVWLIDEGQATVVALGDQVNWEDAEDLVEAVDKSLAVACNGLESEPSRVIFGLPEYWLESNKISSEYGSKVKAILAKLELKPLGFVTTTEAVLQYLKTSEGIPPSVVVVELGRTRIGVVVTRLGEVLGREEVGRSADLATDVEEGLARIDVGQLPSRILVIDGVDPEAQQQLASYSWQEKLPFLHLPKVESLGPEFSVRAVALAGGAEAAKAIGIPLAEESAVTEEIEPANTNEPTVESETDGEKAVVNITEPEADLGFVINRDIRNVSANPQLGEVITKAELPHSPRVNKFSGFFSDVKGKLSNRREIKVPTVKFRLSLPKVTLVVIGLLILLGGAAWATYSRSSRAVITVEVGGQSLTKTVDLAVGDAKDSGLPTAPAETETVSLEKSGSLSTTGEAVIGERAIGEVTIFNKTDTSRTLKAGTVLTTTNILRFTLDEAVEVASRTAEEKEGGLNITFGQKNINATASKIGAELNIAANTSLSVDDYPKNSLEAKVGKEFTGGSSRTVKAVSKADRDKLQDQLADQIEQDAVAAQDQRTQGSTKAIPVGEPKITETAFSKGVDEEADELSLDLKGEVTLLKFSTDNLKNLVITQLAPDIPSGFEIDPGKTIVNIENVAENSDGVMIAKVNIEAQLTPKLDIEGYKDKLRGQPVLAAKILFENLANYRDIHIEVTPNFPILSQRLPSSPDQIEIQIQAQR</sequence>
<accession>A0A0G1WEH4</accession>
<name>A0A0G1WEH4_9BACT</name>
<dbReference type="AlphaFoldDB" id="A0A0G1WEH4"/>
<dbReference type="Proteomes" id="UP000034212">
    <property type="component" value="Unassembled WGS sequence"/>
</dbReference>
<dbReference type="EMBL" id="LCOQ01000015">
    <property type="protein sequence ID" value="KKU80615.1"/>
    <property type="molecule type" value="Genomic_DNA"/>
</dbReference>
<evidence type="ECO:0008006" key="3">
    <source>
        <dbReference type="Google" id="ProtNLM"/>
    </source>
</evidence>
<comment type="caution">
    <text evidence="1">The sequence shown here is derived from an EMBL/GenBank/DDBJ whole genome shotgun (WGS) entry which is preliminary data.</text>
</comment>
<evidence type="ECO:0000313" key="1">
    <source>
        <dbReference type="EMBL" id="KKU80615.1"/>
    </source>
</evidence>
<proteinExistence type="predicted"/>
<reference evidence="1 2" key="1">
    <citation type="journal article" date="2015" name="Nature">
        <title>rRNA introns, odd ribosomes, and small enigmatic genomes across a large radiation of phyla.</title>
        <authorList>
            <person name="Brown C.T."/>
            <person name="Hug L.A."/>
            <person name="Thomas B.C."/>
            <person name="Sharon I."/>
            <person name="Castelle C.J."/>
            <person name="Singh A."/>
            <person name="Wilkins M.J."/>
            <person name="Williams K.H."/>
            <person name="Banfield J.F."/>
        </authorList>
    </citation>
    <scope>NUCLEOTIDE SEQUENCE [LARGE SCALE GENOMIC DNA]</scope>
</reference>
<protein>
    <recommendedName>
        <fullName evidence="3">Baseplate protein J-like domain-containing protein</fullName>
    </recommendedName>
</protein>